<feature type="compositionally biased region" description="Pro residues" evidence="1">
    <location>
        <begin position="242"/>
        <end position="254"/>
    </location>
</feature>
<feature type="region of interest" description="Disordered" evidence="1">
    <location>
        <begin position="132"/>
        <end position="368"/>
    </location>
</feature>
<feature type="compositionally biased region" description="Pro residues" evidence="1">
    <location>
        <begin position="215"/>
        <end position="226"/>
    </location>
</feature>
<evidence type="ECO:0000256" key="1">
    <source>
        <dbReference type="SAM" id="MobiDB-lite"/>
    </source>
</evidence>
<feature type="compositionally biased region" description="Pro residues" evidence="1">
    <location>
        <begin position="335"/>
        <end position="346"/>
    </location>
</feature>
<reference evidence="2" key="1">
    <citation type="submission" date="2022-11" db="UniProtKB">
        <authorList>
            <consortium name="EnsemblMetazoa"/>
        </authorList>
    </citation>
    <scope>IDENTIFICATION</scope>
</reference>
<name>A0A914BPW8_PATMI</name>
<feature type="compositionally biased region" description="Low complexity" evidence="1">
    <location>
        <begin position="255"/>
        <end position="268"/>
    </location>
</feature>
<feature type="compositionally biased region" description="Polar residues" evidence="1">
    <location>
        <begin position="320"/>
        <end position="334"/>
    </location>
</feature>
<dbReference type="Proteomes" id="UP000887568">
    <property type="component" value="Unplaced"/>
</dbReference>
<evidence type="ECO:0000313" key="2">
    <source>
        <dbReference type="EnsemblMetazoa" id="XP_038078189.1"/>
    </source>
</evidence>
<evidence type="ECO:0000313" key="3">
    <source>
        <dbReference type="Proteomes" id="UP000887568"/>
    </source>
</evidence>
<protein>
    <recommendedName>
        <fullName evidence="4">Extensin-like</fullName>
    </recommendedName>
</protein>
<proteinExistence type="predicted"/>
<feature type="compositionally biased region" description="Pro residues" evidence="1">
    <location>
        <begin position="176"/>
        <end position="188"/>
    </location>
</feature>
<dbReference type="GeneID" id="119745718"/>
<evidence type="ECO:0008006" key="4">
    <source>
        <dbReference type="Google" id="ProtNLM"/>
    </source>
</evidence>
<dbReference type="RefSeq" id="XP_038078189.1">
    <property type="nucleotide sequence ID" value="XM_038222261.1"/>
</dbReference>
<dbReference type="OMA" id="SHEAYHN"/>
<dbReference type="AlphaFoldDB" id="A0A914BPW8"/>
<feature type="compositionally biased region" description="Low complexity" evidence="1">
    <location>
        <begin position="275"/>
        <end position="287"/>
    </location>
</feature>
<feature type="compositionally biased region" description="Polar residues" evidence="1">
    <location>
        <begin position="349"/>
        <end position="361"/>
    </location>
</feature>
<accession>A0A914BPW8</accession>
<dbReference type="EnsemblMetazoa" id="XM_038222261.1">
    <property type="protein sequence ID" value="XP_038078189.1"/>
    <property type="gene ID" value="LOC119745718"/>
</dbReference>
<sequence>MRATSIMAGQRMRVHVSAEERRLISAGYNNHGTDWDLVVNHILQRIDHEDPIWQQYLGRTPTQQKRRVRDVVTRDIMRFQDQRLQTMRYSARVNPAERRLKRTIPGPSEQPNQPMLAVHLAQQNLQVPPQKHFLFLPAPPGQPNHQTPPQLPTLPVSPALPNLQVPTPQPSLRASPPQPTLPVPPPQPNLQESPDQKPILILPAPPAQPHLQVPPQQPTLPAPPAQPQLQAPTPQPIFRASPPQPTLPVPPPQPNLQESPDQKPILILPAPPAQPNLQATPQQTTLPVSPALPNLQVPTPQPSLRASPPQPTLSVPPAQPNLQVPSPQPNLQASPPQPNPLEPLPQPNRRNSPEQSQSVPMGNNVPLSREHERLPLHEVVRRSHEAYHNYMTNILPQITQEMMHSMRMFNNYIQRNYEEPPHEEQ</sequence>
<organism evidence="2 3">
    <name type="scientific">Patiria miniata</name>
    <name type="common">Bat star</name>
    <name type="synonym">Asterina miniata</name>
    <dbReference type="NCBI Taxonomy" id="46514"/>
    <lineage>
        <taxon>Eukaryota</taxon>
        <taxon>Metazoa</taxon>
        <taxon>Echinodermata</taxon>
        <taxon>Eleutherozoa</taxon>
        <taxon>Asterozoa</taxon>
        <taxon>Asteroidea</taxon>
        <taxon>Valvatacea</taxon>
        <taxon>Valvatida</taxon>
        <taxon>Asterinidae</taxon>
        <taxon>Patiria</taxon>
    </lineage>
</organism>
<feature type="compositionally biased region" description="Low complexity" evidence="1">
    <location>
        <begin position="189"/>
        <end position="202"/>
    </location>
</feature>
<keyword evidence="3" id="KW-1185">Reference proteome</keyword>